<dbReference type="NCBIfam" id="NF045758">
    <property type="entry name" value="YlxM"/>
    <property type="match status" value="1"/>
</dbReference>
<organism evidence="4 5">
    <name type="scientific">Lederbergia wuyishanensis</name>
    <dbReference type="NCBI Taxonomy" id="1347903"/>
    <lineage>
        <taxon>Bacteria</taxon>
        <taxon>Bacillati</taxon>
        <taxon>Bacillota</taxon>
        <taxon>Bacilli</taxon>
        <taxon>Bacillales</taxon>
        <taxon>Bacillaceae</taxon>
        <taxon>Lederbergia</taxon>
    </lineage>
</organism>
<dbReference type="EMBL" id="JAUSUO010000001">
    <property type="protein sequence ID" value="MDQ0341606.1"/>
    <property type="molecule type" value="Genomic_DNA"/>
</dbReference>
<dbReference type="NCBIfam" id="NF001068">
    <property type="entry name" value="PRK00118.1-4"/>
    <property type="match status" value="1"/>
</dbReference>
<protein>
    <recommendedName>
        <fullName evidence="3">UPF0122 protein J2S14_000399</fullName>
    </recommendedName>
</protein>
<sequence length="112" mass="13382">MTMLEKTMRINYLFDFYQALLTPKQRSYMSLYYLDDLSLGEIADEYEVSRQAVYDNIKRTEAMLEEYEVKLQLFQKFLERSNIIEQMEKSLSLGKLDNTKLGQFLVLLKELD</sequence>
<reference evidence="4 5" key="1">
    <citation type="submission" date="2023-07" db="EMBL/GenBank/DDBJ databases">
        <title>Genomic Encyclopedia of Type Strains, Phase IV (KMG-IV): sequencing the most valuable type-strain genomes for metagenomic binning, comparative biology and taxonomic classification.</title>
        <authorList>
            <person name="Goeker M."/>
        </authorList>
    </citation>
    <scope>NUCLEOTIDE SEQUENCE [LARGE SCALE GENOMIC DNA]</scope>
    <source>
        <strain evidence="4 5">DSM 27848</strain>
    </source>
</reference>
<dbReference type="PANTHER" id="PTHR40083">
    <property type="entry name" value="UPF0122 PROTEIN CBO2450/CLC_2298"/>
    <property type="match status" value="1"/>
</dbReference>
<dbReference type="Proteomes" id="UP001232343">
    <property type="component" value="Unassembled WGS sequence"/>
</dbReference>
<accession>A0ABU0CZP3</accession>
<dbReference type="GO" id="GO:0003677">
    <property type="term" value="F:DNA binding"/>
    <property type="evidence" value="ECO:0007669"/>
    <property type="project" value="UniProtKB-KW"/>
</dbReference>
<dbReference type="Gene3D" id="1.10.10.10">
    <property type="entry name" value="Winged helix-like DNA-binding domain superfamily/Winged helix DNA-binding domain"/>
    <property type="match status" value="1"/>
</dbReference>
<comment type="caution">
    <text evidence="4">The sequence shown here is derived from an EMBL/GenBank/DDBJ whole genome shotgun (WGS) entry which is preliminary data.</text>
</comment>
<dbReference type="NCBIfam" id="NF001070">
    <property type="entry name" value="PRK00118.1-6"/>
    <property type="match status" value="1"/>
</dbReference>
<comment type="function">
    <text evidence="2 3">Might take part in the signal recognition particle (SRP) pathway. This is inferred from the conservation of its genetic proximity to ftsY/ffh. May be a regulatory protein.</text>
</comment>
<dbReference type="Pfam" id="PF04297">
    <property type="entry name" value="UPF0122"/>
    <property type="match status" value="1"/>
</dbReference>
<keyword evidence="5" id="KW-1185">Reference proteome</keyword>
<evidence type="ECO:0000256" key="1">
    <source>
        <dbReference type="ARBA" id="ARBA00008720"/>
    </source>
</evidence>
<comment type="similarity">
    <text evidence="1 3">Belongs to the UPF0122 family.</text>
</comment>
<name>A0ABU0CZP3_9BACI</name>
<gene>
    <name evidence="4" type="ORF">J2S14_000399</name>
</gene>
<dbReference type="InterPro" id="IPR036388">
    <property type="entry name" value="WH-like_DNA-bd_sf"/>
</dbReference>
<dbReference type="InterPro" id="IPR007394">
    <property type="entry name" value="UPF0122"/>
</dbReference>
<evidence type="ECO:0000256" key="3">
    <source>
        <dbReference type="HAMAP-Rule" id="MF_00245"/>
    </source>
</evidence>
<dbReference type="PANTHER" id="PTHR40083:SF1">
    <property type="entry name" value="UPF0122 PROTEIN YLXM"/>
    <property type="match status" value="1"/>
</dbReference>
<dbReference type="SUPFAM" id="SSF88659">
    <property type="entry name" value="Sigma3 and sigma4 domains of RNA polymerase sigma factors"/>
    <property type="match status" value="1"/>
</dbReference>
<evidence type="ECO:0000256" key="2">
    <source>
        <dbReference type="ARBA" id="ARBA00024764"/>
    </source>
</evidence>
<keyword evidence="4" id="KW-0238">DNA-binding</keyword>
<evidence type="ECO:0000313" key="4">
    <source>
        <dbReference type="EMBL" id="MDQ0341606.1"/>
    </source>
</evidence>
<dbReference type="InterPro" id="IPR054831">
    <property type="entry name" value="UPF0122_fam_protein"/>
</dbReference>
<dbReference type="HAMAP" id="MF_00245">
    <property type="entry name" value="UPF0122"/>
    <property type="match status" value="1"/>
</dbReference>
<evidence type="ECO:0000313" key="5">
    <source>
        <dbReference type="Proteomes" id="UP001232343"/>
    </source>
</evidence>
<proteinExistence type="inferred from homology"/>
<dbReference type="InterPro" id="IPR013324">
    <property type="entry name" value="RNA_pol_sigma_r3/r4-like"/>
</dbReference>